<name>A0A4R6SVW0_9SPHI</name>
<protein>
    <submittedName>
        <fullName evidence="1">Uncharacterized protein</fullName>
    </submittedName>
</protein>
<sequence length="385" mass="42684">MNKTKLPFMALAISVGMLISSCKKTEVVPYDAEPANHISAYTVTNAQEVLNGVVDDVDNTITVYMPYYLSIDFIVPEIKLEEGATLIDADGNSVDIREDLEPVPFDTVGYSYRVKDNKNNIRKYTLITKISPHKDPLKLGYATKRDANGNTVADDTTPKDVLVNSRFTIYGNLESSAKNAKLTLINKATNAVVPNALKVIEVIRSTEIHFITAYVSAEVQNGDYYIQVEHQGRKTTLPTIHLNYKKPYFDFLGKTHAVGETVTLNVRGSDQSGNYSGVNTGVSRAYMKLTKRYLVRLPANFPEDLFDKPVELEIVSQTRTQIKVKFPELPLGFYEANISSGGGEAGYILNYTGLGIYFDFNDAAWGKDNLLSSVPNSAFELTAKK</sequence>
<evidence type="ECO:0000313" key="2">
    <source>
        <dbReference type="Proteomes" id="UP000295620"/>
    </source>
</evidence>
<dbReference type="PROSITE" id="PS51257">
    <property type="entry name" value="PROKAR_LIPOPROTEIN"/>
    <property type="match status" value="1"/>
</dbReference>
<dbReference type="Gene3D" id="2.60.40.2340">
    <property type="match status" value="1"/>
</dbReference>
<accession>A0A4R6SVW0</accession>
<dbReference type="RefSeq" id="WP_133576645.1">
    <property type="nucleotide sequence ID" value="NZ_SNYC01000005.1"/>
</dbReference>
<dbReference type="EMBL" id="SNYC01000005">
    <property type="protein sequence ID" value="TDQ08252.1"/>
    <property type="molecule type" value="Genomic_DNA"/>
</dbReference>
<gene>
    <name evidence="1" type="ORF">ATK78_2760</name>
</gene>
<proteinExistence type="predicted"/>
<evidence type="ECO:0000313" key="1">
    <source>
        <dbReference type="EMBL" id="TDQ08252.1"/>
    </source>
</evidence>
<dbReference type="Proteomes" id="UP000295620">
    <property type="component" value="Unassembled WGS sequence"/>
</dbReference>
<comment type="caution">
    <text evidence="1">The sequence shown here is derived from an EMBL/GenBank/DDBJ whole genome shotgun (WGS) entry which is preliminary data.</text>
</comment>
<keyword evidence="2" id="KW-1185">Reference proteome</keyword>
<dbReference type="OrthoDB" id="674886at2"/>
<organism evidence="1 2">
    <name type="scientific">Pedobacter metabolipauper</name>
    <dbReference type="NCBI Taxonomy" id="425513"/>
    <lineage>
        <taxon>Bacteria</taxon>
        <taxon>Pseudomonadati</taxon>
        <taxon>Bacteroidota</taxon>
        <taxon>Sphingobacteriia</taxon>
        <taxon>Sphingobacteriales</taxon>
        <taxon>Sphingobacteriaceae</taxon>
        <taxon>Pedobacter</taxon>
    </lineage>
</organism>
<reference evidence="1 2" key="1">
    <citation type="submission" date="2019-03" db="EMBL/GenBank/DDBJ databases">
        <title>Genomic Encyclopedia of Archaeal and Bacterial Type Strains, Phase II (KMG-II): from individual species to whole genera.</title>
        <authorList>
            <person name="Goeker M."/>
        </authorList>
    </citation>
    <scope>NUCLEOTIDE SEQUENCE [LARGE SCALE GENOMIC DNA]</scope>
    <source>
        <strain evidence="1 2">DSM 19035</strain>
    </source>
</reference>
<dbReference type="AlphaFoldDB" id="A0A4R6SVW0"/>